<dbReference type="Pfam" id="PF11160">
    <property type="entry name" value="Hva1_TUDOR"/>
    <property type="match status" value="1"/>
</dbReference>
<sequence length="70" mass="7673">MATVKKGDKVEWHYGRGKGEGTVAEVHPETITRKVQGATVKRKGSEKEPALVLKQGDKRIVKSASEVTKK</sequence>
<dbReference type="RefSeq" id="WP_190887758.1">
    <property type="nucleotide sequence ID" value="NZ_JACWZY010000011.1"/>
</dbReference>
<organism evidence="2 3">
    <name type="scientific">Spirosoma profusum</name>
    <dbReference type="NCBI Taxonomy" id="2771354"/>
    <lineage>
        <taxon>Bacteria</taxon>
        <taxon>Pseudomonadati</taxon>
        <taxon>Bacteroidota</taxon>
        <taxon>Cytophagia</taxon>
        <taxon>Cytophagales</taxon>
        <taxon>Cytophagaceae</taxon>
        <taxon>Spirosoma</taxon>
    </lineage>
</organism>
<comment type="caution">
    <text evidence="2">The sequence shown here is derived from an EMBL/GenBank/DDBJ whole genome shotgun (WGS) entry which is preliminary data.</text>
</comment>
<feature type="domain" description="Hypervirulence associated protein TUDOR" evidence="1">
    <location>
        <begin position="7"/>
        <end position="67"/>
    </location>
</feature>
<evidence type="ECO:0000313" key="2">
    <source>
        <dbReference type="EMBL" id="MBD2701906.1"/>
    </source>
</evidence>
<dbReference type="Proteomes" id="UP000598820">
    <property type="component" value="Unassembled WGS sequence"/>
</dbReference>
<gene>
    <name evidence="2" type="ORF">IC229_14755</name>
</gene>
<proteinExistence type="predicted"/>
<dbReference type="AlphaFoldDB" id="A0A927AR92"/>
<dbReference type="EMBL" id="JACWZY010000011">
    <property type="protein sequence ID" value="MBD2701906.1"/>
    <property type="molecule type" value="Genomic_DNA"/>
</dbReference>
<name>A0A927AR92_9BACT</name>
<protein>
    <submittedName>
        <fullName evidence="2">DUF2945 domain-containing protein</fullName>
    </submittedName>
</protein>
<evidence type="ECO:0000259" key="1">
    <source>
        <dbReference type="Pfam" id="PF11160"/>
    </source>
</evidence>
<evidence type="ECO:0000313" key="3">
    <source>
        <dbReference type="Proteomes" id="UP000598820"/>
    </source>
</evidence>
<dbReference type="InterPro" id="IPR021331">
    <property type="entry name" value="Hva1_TUDOR"/>
</dbReference>
<keyword evidence="3" id="KW-1185">Reference proteome</keyword>
<accession>A0A927AR92</accession>
<reference evidence="2" key="1">
    <citation type="submission" date="2020-09" db="EMBL/GenBank/DDBJ databases">
        <authorList>
            <person name="Kim M.K."/>
        </authorList>
    </citation>
    <scope>NUCLEOTIDE SEQUENCE</scope>
    <source>
        <strain evidence="2">BT702</strain>
    </source>
</reference>